<dbReference type="AlphaFoldDB" id="A0AAN6GTB3"/>
<feature type="transmembrane region" description="Helical" evidence="2">
    <location>
        <begin position="149"/>
        <end position="174"/>
    </location>
</feature>
<gene>
    <name evidence="3" type="ORF">OC846_001111</name>
</gene>
<keyword evidence="2" id="KW-0812">Transmembrane</keyword>
<organism evidence="3 4">
    <name type="scientific">Tilletia horrida</name>
    <dbReference type="NCBI Taxonomy" id="155126"/>
    <lineage>
        <taxon>Eukaryota</taxon>
        <taxon>Fungi</taxon>
        <taxon>Dikarya</taxon>
        <taxon>Basidiomycota</taxon>
        <taxon>Ustilaginomycotina</taxon>
        <taxon>Exobasidiomycetes</taxon>
        <taxon>Tilletiales</taxon>
        <taxon>Tilletiaceae</taxon>
        <taxon>Tilletia</taxon>
    </lineage>
</organism>
<feature type="transmembrane region" description="Helical" evidence="2">
    <location>
        <begin position="180"/>
        <end position="203"/>
    </location>
</feature>
<feature type="region of interest" description="Disordered" evidence="1">
    <location>
        <begin position="1"/>
        <end position="50"/>
    </location>
</feature>
<feature type="transmembrane region" description="Helical" evidence="2">
    <location>
        <begin position="108"/>
        <end position="128"/>
    </location>
</feature>
<evidence type="ECO:0000256" key="2">
    <source>
        <dbReference type="SAM" id="Phobius"/>
    </source>
</evidence>
<feature type="transmembrane region" description="Helical" evidence="2">
    <location>
        <begin position="345"/>
        <end position="363"/>
    </location>
</feature>
<keyword evidence="2" id="KW-0472">Membrane</keyword>
<feature type="transmembrane region" description="Helical" evidence="2">
    <location>
        <begin position="493"/>
        <end position="511"/>
    </location>
</feature>
<proteinExistence type="predicted"/>
<evidence type="ECO:0000313" key="3">
    <source>
        <dbReference type="EMBL" id="KAK0556542.1"/>
    </source>
</evidence>
<reference evidence="3" key="1">
    <citation type="journal article" date="2023" name="PhytoFront">
        <title>Draft Genome Resources of Seven Strains of Tilletia horrida, Causal Agent of Kernel Smut of Rice.</title>
        <authorList>
            <person name="Khanal S."/>
            <person name="Antony Babu S."/>
            <person name="Zhou X.G."/>
        </authorList>
    </citation>
    <scope>NUCLEOTIDE SEQUENCE</scope>
    <source>
        <strain evidence="3">TX6</strain>
    </source>
</reference>
<feature type="transmembrane region" description="Helical" evidence="2">
    <location>
        <begin position="410"/>
        <end position="432"/>
    </location>
</feature>
<feature type="compositionally biased region" description="Basic and acidic residues" evidence="1">
    <location>
        <begin position="1"/>
        <end position="11"/>
    </location>
</feature>
<keyword evidence="2" id="KW-1133">Transmembrane helix</keyword>
<name>A0AAN6GTB3_9BASI</name>
<dbReference type="PANTHER" id="PTHR40407:SF1">
    <property type="entry name" value="HEPARAN-ALPHA-GLUCOSAMINIDE N-ACETYLTRANSFERASE CATALYTIC DOMAIN-CONTAINING PROTEIN"/>
    <property type="match status" value="1"/>
</dbReference>
<protein>
    <recommendedName>
        <fullName evidence="5">Heparan-alpha-glucosaminide N-acetyltransferase catalytic domain-containing protein</fullName>
    </recommendedName>
</protein>
<keyword evidence="4" id="KW-1185">Reference proteome</keyword>
<feature type="transmembrane region" description="Helical" evidence="2">
    <location>
        <begin position="240"/>
        <end position="261"/>
    </location>
</feature>
<feature type="transmembrane region" description="Helical" evidence="2">
    <location>
        <begin position="452"/>
        <end position="473"/>
    </location>
</feature>
<dbReference type="EMBL" id="JAPDMZ010000014">
    <property type="protein sequence ID" value="KAK0556542.1"/>
    <property type="molecule type" value="Genomic_DNA"/>
</dbReference>
<evidence type="ECO:0000313" key="4">
    <source>
        <dbReference type="Proteomes" id="UP001176517"/>
    </source>
</evidence>
<sequence length="530" mass="58711">MSSPQRSHDQEIGQSGGLNPAVSERTPLLPTPVRSGDPHSETVLDPKSKPARELAPDALRGLLMMLMCIDHTNVNLGVYPHGVGVHNEAATTVVTAFIDGLGYYFRGASHLCASGFAFLLGFGLVYFVSSRAQRKWSASAQVGYIAKRAGAILLVNEFTFLPIILMALGALHVLFWMFNIILPALAIDYFLVGLLVVALDYYVQPSLESLFKKKARDSNDQIDPVSAGAIDHQSRSLVSWGLDSILLTLFFVSAFATIWTAPNQGRCLPSAPSVFSDNFQESAIDFTKVRCDLSFRVFTDFFYLQELCPNLGFISVFPPMAWISFVILGVLYARVILRLKVGSQALIGVNAALGLIFAALFVSTRLLQYGNLSTDCLRTETQMHQKPGSNQYLADLKSFLYVTKYSPDPAFVFLTTSINLLLLAFFSSLFSFKSRPLGALKTVLTTFGVQALFFYFFHQLLLGFLGPALRYFAPGLYSPRDPDQFMNPEGASWSTFFPLYAFVMTTSYFACRSFAAFKTRKGPDSIWRFV</sequence>
<dbReference type="Proteomes" id="UP001176517">
    <property type="component" value="Unassembled WGS sequence"/>
</dbReference>
<comment type="caution">
    <text evidence="3">The sequence shown here is derived from an EMBL/GenBank/DDBJ whole genome shotgun (WGS) entry which is preliminary data.</text>
</comment>
<evidence type="ECO:0008006" key="5">
    <source>
        <dbReference type="Google" id="ProtNLM"/>
    </source>
</evidence>
<feature type="compositionally biased region" description="Basic and acidic residues" evidence="1">
    <location>
        <begin position="36"/>
        <end position="50"/>
    </location>
</feature>
<evidence type="ECO:0000256" key="1">
    <source>
        <dbReference type="SAM" id="MobiDB-lite"/>
    </source>
</evidence>
<feature type="transmembrane region" description="Helical" evidence="2">
    <location>
        <begin position="311"/>
        <end position="333"/>
    </location>
</feature>
<accession>A0AAN6GTB3</accession>
<dbReference type="PANTHER" id="PTHR40407">
    <property type="entry name" value="MEMBRANE PROTEIN-LIKE PROTEIN"/>
    <property type="match status" value="1"/>
</dbReference>